<keyword evidence="2" id="KW-1185">Reference proteome</keyword>
<proteinExistence type="predicted"/>
<evidence type="ECO:0000313" key="1">
    <source>
        <dbReference type="EMBL" id="KAG5381874.1"/>
    </source>
</evidence>
<dbReference type="EMBL" id="JADBGQ010000008">
    <property type="protein sequence ID" value="KAG5381874.1"/>
    <property type="molecule type" value="Genomic_DNA"/>
</dbReference>
<feature type="non-terminal residue" evidence="1">
    <location>
        <position position="1"/>
    </location>
</feature>
<evidence type="ECO:0000313" key="2">
    <source>
        <dbReference type="Proteomes" id="UP000823674"/>
    </source>
</evidence>
<name>A0ABQ7L5K2_BRACM</name>
<dbReference type="Proteomes" id="UP000823674">
    <property type="component" value="Chromosome A09"/>
</dbReference>
<organism evidence="1 2">
    <name type="scientific">Brassica rapa subsp. trilocularis</name>
    <dbReference type="NCBI Taxonomy" id="1813537"/>
    <lineage>
        <taxon>Eukaryota</taxon>
        <taxon>Viridiplantae</taxon>
        <taxon>Streptophyta</taxon>
        <taxon>Embryophyta</taxon>
        <taxon>Tracheophyta</taxon>
        <taxon>Spermatophyta</taxon>
        <taxon>Magnoliopsida</taxon>
        <taxon>eudicotyledons</taxon>
        <taxon>Gunneridae</taxon>
        <taxon>Pentapetalae</taxon>
        <taxon>rosids</taxon>
        <taxon>malvids</taxon>
        <taxon>Brassicales</taxon>
        <taxon>Brassicaceae</taxon>
        <taxon>Brassiceae</taxon>
        <taxon>Brassica</taxon>
    </lineage>
</organism>
<reference evidence="1 2" key="1">
    <citation type="submission" date="2021-03" db="EMBL/GenBank/DDBJ databases">
        <authorList>
            <person name="King G.J."/>
            <person name="Bancroft I."/>
            <person name="Baten A."/>
            <person name="Bloomfield J."/>
            <person name="Borpatragohain P."/>
            <person name="He Z."/>
            <person name="Irish N."/>
            <person name="Irwin J."/>
            <person name="Liu K."/>
            <person name="Mauleon R.P."/>
            <person name="Moore J."/>
            <person name="Morris R."/>
            <person name="Ostergaard L."/>
            <person name="Wang B."/>
            <person name="Wells R."/>
        </authorList>
    </citation>
    <scope>NUCLEOTIDE SEQUENCE [LARGE SCALE GENOMIC DNA]</scope>
    <source>
        <strain evidence="1">R-o-18</strain>
        <tissue evidence="1">Leaf</tissue>
    </source>
</reference>
<protein>
    <submittedName>
        <fullName evidence="1">Uncharacterized protein</fullName>
    </submittedName>
</protein>
<sequence length="167" mass="18534">GRVGGEKTNLIAESSFLRCCVCLCVVVVISPTPTLAFLLCNSKYDFDSFTSPLAENAILYHRIYTCPPFQHSLNVEQEEFVPALGCIQSRRTFVRGLSANTDWLSRNLVENTLIYVDIYNPLLEIILNPKKFQVVGLGFCGTGLLKVAVLCNKFTPISYSRSDCVLG</sequence>
<comment type="caution">
    <text evidence="1">The sequence shown here is derived from an EMBL/GenBank/DDBJ whole genome shotgun (WGS) entry which is preliminary data.</text>
</comment>
<gene>
    <name evidence="1" type="primary">A09p005980.1_BraROA</name>
    <name evidence="1" type="ORF">IGI04_033344</name>
</gene>
<accession>A0ABQ7L5K2</accession>